<organism evidence="7 8">
    <name type="scientific">[Collinsella] massiliensis</name>
    <dbReference type="NCBI Taxonomy" id="1232426"/>
    <lineage>
        <taxon>Bacteria</taxon>
        <taxon>Bacillati</taxon>
        <taxon>Actinomycetota</taxon>
        <taxon>Coriobacteriia</taxon>
        <taxon>Coriobacteriales</taxon>
        <taxon>Coriobacteriaceae</taxon>
        <taxon>Enorma</taxon>
    </lineage>
</organism>
<dbReference type="EC" id="4.4.1.13" evidence="2"/>
<dbReference type="GO" id="GO:0047804">
    <property type="term" value="F:cysteine-S-conjugate beta-lyase activity"/>
    <property type="evidence" value="ECO:0007669"/>
    <property type="project" value="UniProtKB-EC"/>
</dbReference>
<dbReference type="GO" id="GO:0030170">
    <property type="term" value="F:pyridoxal phosphate binding"/>
    <property type="evidence" value="ECO:0007669"/>
    <property type="project" value="InterPro"/>
</dbReference>
<dbReference type="EMBL" id="NFIE01000017">
    <property type="protein sequence ID" value="OUN87224.1"/>
    <property type="molecule type" value="Genomic_DNA"/>
</dbReference>
<comment type="cofactor">
    <cofactor evidence="1">
        <name>pyridoxal 5'-phosphate</name>
        <dbReference type="ChEBI" id="CHEBI:597326"/>
    </cofactor>
</comment>
<proteinExistence type="inferred from homology"/>
<dbReference type="InterPro" id="IPR051798">
    <property type="entry name" value="Class-II_PLP-Dep_Aminotrans"/>
</dbReference>
<evidence type="ECO:0000256" key="3">
    <source>
        <dbReference type="ARBA" id="ARBA00022898"/>
    </source>
</evidence>
<dbReference type="Gene3D" id="3.40.640.10">
    <property type="entry name" value="Type I PLP-dependent aspartate aminotransferase-like (Major domain)"/>
    <property type="match status" value="1"/>
</dbReference>
<dbReference type="InterPro" id="IPR015421">
    <property type="entry name" value="PyrdxlP-dep_Trfase_major"/>
</dbReference>
<dbReference type="AlphaFoldDB" id="A0A1Y3XNU6"/>
<dbReference type="InterPro" id="IPR015424">
    <property type="entry name" value="PyrdxlP-dep_Trfase"/>
</dbReference>
<comment type="caution">
    <text evidence="7">The sequence shown here is derived from an EMBL/GenBank/DDBJ whole genome shotgun (WGS) entry which is preliminary data.</text>
</comment>
<name>A0A1Y3XNU6_9ACTN</name>
<protein>
    <recommendedName>
        <fullName evidence="2">cysteine-S-conjugate beta-lyase</fullName>
        <ecNumber evidence="2">4.4.1.13</ecNumber>
    </recommendedName>
</protein>
<keyword evidence="7" id="KW-0032">Aminotransferase</keyword>
<dbReference type="Proteomes" id="UP000195781">
    <property type="component" value="Unassembled WGS sequence"/>
</dbReference>
<dbReference type="Pfam" id="PF00155">
    <property type="entry name" value="Aminotran_1_2"/>
    <property type="match status" value="1"/>
</dbReference>
<evidence type="ECO:0000313" key="8">
    <source>
        <dbReference type="Proteomes" id="UP000195781"/>
    </source>
</evidence>
<evidence type="ECO:0000256" key="2">
    <source>
        <dbReference type="ARBA" id="ARBA00012224"/>
    </source>
</evidence>
<keyword evidence="8" id="KW-1185">Reference proteome</keyword>
<reference evidence="8" key="1">
    <citation type="submission" date="2017-04" db="EMBL/GenBank/DDBJ databases">
        <title>Function of individual gut microbiota members based on whole genome sequencing of pure cultures obtained from chicken caecum.</title>
        <authorList>
            <person name="Medvecky M."/>
            <person name="Cejkova D."/>
            <person name="Polansky O."/>
            <person name="Karasova D."/>
            <person name="Kubasova T."/>
            <person name="Cizek A."/>
            <person name="Rychlik I."/>
        </authorList>
    </citation>
    <scope>NUCLEOTIDE SEQUENCE [LARGE SCALE GENOMIC DNA]</scope>
    <source>
        <strain evidence="8">An5</strain>
    </source>
</reference>
<gene>
    <name evidence="7" type="ORF">B5G02_07710</name>
</gene>
<dbReference type="PANTHER" id="PTHR43525">
    <property type="entry name" value="PROTEIN MALY"/>
    <property type="match status" value="1"/>
</dbReference>
<evidence type="ECO:0000313" key="7">
    <source>
        <dbReference type="EMBL" id="OUN87224.1"/>
    </source>
</evidence>
<evidence type="ECO:0000259" key="6">
    <source>
        <dbReference type="Pfam" id="PF00155"/>
    </source>
</evidence>
<keyword evidence="3" id="KW-0663">Pyridoxal phosphate</keyword>
<dbReference type="InterPro" id="IPR004839">
    <property type="entry name" value="Aminotransferase_I/II_large"/>
</dbReference>
<evidence type="ECO:0000256" key="5">
    <source>
        <dbReference type="ARBA" id="ARBA00037974"/>
    </source>
</evidence>
<dbReference type="GO" id="GO:0008483">
    <property type="term" value="F:transaminase activity"/>
    <property type="evidence" value="ECO:0007669"/>
    <property type="project" value="UniProtKB-KW"/>
</dbReference>
<feature type="domain" description="Aminotransferase class I/classII large" evidence="6">
    <location>
        <begin position="49"/>
        <end position="398"/>
    </location>
</feature>
<evidence type="ECO:0000256" key="1">
    <source>
        <dbReference type="ARBA" id="ARBA00001933"/>
    </source>
</evidence>
<accession>A0A1Y3XNU6</accession>
<comment type="similarity">
    <text evidence="5">Belongs to the class-II pyridoxal-phosphate-dependent aminotransferase family. MalY/PatB cystathionine beta-lyase subfamily.</text>
</comment>
<sequence>MIMKYDFTSILNRHGQDSLAVDGLGQRPGMTPEPPQEGFDFIPMWVADMNFPVVPTIQEAIIERAKQPHFGYFAPRDEYFDEIIKWHETRNGVEGLTKECIGYENGVLGGVVSTLKSFMQPGDAVLLHSPTYIGFTGCIENAGFKIVHSPLVLDENGTWRMDFEDMEKKLAENNIHAAVFCSPHNPTGRVWEREEIEQAMELYKKYDCVVVSDEIWSDIIMPGHKHIPTQSVSEDARNRTVALYAPSKTFNLAGLVGSYHIIYNKYLRDRETATASKAHYNDMNVLSMHALIGAYKPEGYEWVDELCEVLGKNVDYAYDYITEHFKGVTLSKPEGTYMLFLDCTEWLEEHGRDIAWLQKAGWNVGVGWQDGRPFHGPNAIRMNLAVPFSRVQEAFDRLDKYVFNA</sequence>
<dbReference type="Gene3D" id="3.90.1150.10">
    <property type="entry name" value="Aspartate Aminotransferase, domain 1"/>
    <property type="match status" value="1"/>
</dbReference>
<keyword evidence="7" id="KW-0808">Transferase</keyword>
<dbReference type="PANTHER" id="PTHR43525:SF1">
    <property type="entry name" value="PROTEIN MALY"/>
    <property type="match status" value="1"/>
</dbReference>
<dbReference type="SUPFAM" id="SSF53383">
    <property type="entry name" value="PLP-dependent transferases"/>
    <property type="match status" value="1"/>
</dbReference>
<keyword evidence="4" id="KW-0456">Lyase</keyword>
<dbReference type="OrthoDB" id="3224382at2"/>
<dbReference type="InterPro" id="IPR015422">
    <property type="entry name" value="PyrdxlP-dep_Trfase_small"/>
</dbReference>
<dbReference type="CDD" id="cd00609">
    <property type="entry name" value="AAT_like"/>
    <property type="match status" value="1"/>
</dbReference>
<evidence type="ECO:0000256" key="4">
    <source>
        <dbReference type="ARBA" id="ARBA00023239"/>
    </source>
</evidence>